<proteinExistence type="predicted"/>
<dbReference type="InterPro" id="IPR001563">
    <property type="entry name" value="Peptidase_S10"/>
</dbReference>
<dbReference type="InterPro" id="IPR029058">
    <property type="entry name" value="AB_hydrolase_fold"/>
</dbReference>
<comment type="caution">
    <text evidence="2">The sequence shown here is derived from an EMBL/GenBank/DDBJ whole genome shotgun (WGS) entry which is preliminary data.</text>
</comment>
<keyword evidence="3" id="KW-1185">Reference proteome</keyword>
<dbReference type="Pfam" id="PF00450">
    <property type="entry name" value="Peptidase_S10"/>
    <property type="match status" value="1"/>
</dbReference>
<reference evidence="2 3" key="1">
    <citation type="submission" date="2024-09" db="EMBL/GenBank/DDBJ databases">
        <authorList>
            <person name="Sun Q."/>
            <person name="Mori K."/>
        </authorList>
    </citation>
    <scope>NUCLEOTIDE SEQUENCE [LARGE SCALE GENOMIC DNA]</scope>
    <source>
        <strain evidence="2 3">JCM 12763</strain>
    </source>
</reference>
<dbReference type="EMBL" id="JBHMAX010000024">
    <property type="protein sequence ID" value="MFB9733042.1"/>
    <property type="molecule type" value="Genomic_DNA"/>
</dbReference>
<organism evidence="2 3">
    <name type="scientific">Ornithinimicrobium kibberense</name>
    <dbReference type="NCBI Taxonomy" id="282060"/>
    <lineage>
        <taxon>Bacteria</taxon>
        <taxon>Bacillati</taxon>
        <taxon>Actinomycetota</taxon>
        <taxon>Actinomycetes</taxon>
        <taxon>Micrococcales</taxon>
        <taxon>Ornithinimicrobiaceae</taxon>
        <taxon>Ornithinimicrobium</taxon>
    </lineage>
</organism>
<evidence type="ECO:0000313" key="3">
    <source>
        <dbReference type="Proteomes" id="UP001589613"/>
    </source>
</evidence>
<evidence type="ECO:0000313" key="2">
    <source>
        <dbReference type="EMBL" id="MFB9733042.1"/>
    </source>
</evidence>
<feature type="region of interest" description="Disordered" evidence="1">
    <location>
        <begin position="1"/>
        <end position="32"/>
    </location>
</feature>
<accession>A0ABV5V5E6</accession>
<name>A0ABV5V5E6_9MICO</name>
<sequence>MSEDATTPAADGKAEDTTKDAGKDTTKDAEPRDLLVETHHTLTTDDGDLSYTARTGRIVLREEEVKDDVFQGWTPRAELAVTAYTLDLPEGADRNDRPVTFVFNGGPGSSSVWLHLGVLGPRIVDAGEVDAPTPPPYALADNPQTPLHATDLVFIDPMSTGQSRAVKGGKAKDYHGFGKDVEQVAELIRLWCTREDRWMSPKFLCGESYGTTRAVAVAEHLFSRFGMQLNGLVLISSVLDFTTQDFRYLRHDEACLSYLPTYAAVAHVHGKHPDRSLGEVVAEAEELSAGHYRWALARGNRLTEEERSSLAADLSRLTGLSQDYLLRCDLRPEHWRFCTELLRDEGRTVGRIDGRITGVLHSGIAENMDADPSIDAIMGPYAAAIHHYLRGELGSELDLPYAVFSDAIEHWSYKEFEGRPISVTDKLERVMRANPHLRVRIEYGYYDLATPFGAAQDTVAHLRLPQQALDRIEHAWFETGHMPYVGSATRVAEAEGITDFVRRATG</sequence>
<dbReference type="RefSeq" id="WP_141338026.1">
    <property type="nucleotide sequence ID" value="NZ_JBHMAX010000024.1"/>
</dbReference>
<evidence type="ECO:0000256" key="1">
    <source>
        <dbReference type="SAM" id="MobiDB-lite"/>
    </source>
</evidence>
<gene>
    <name evidence="2" type="ORF">ACFFN0_13415</name>
</gene>
<dbReference type="SUPFAM" id="SSF53474">
    <property type="entry name" value="alpha/beta-Hydrolases"/>
    <property type="match status" value="1"/>
</dbReference>
<protein>
    <submittedName>
        <fullName evidence="2">S10 family peptidase</fullName>
    </submittedName>
</protein>
<dbReference type="Gene3D" id="3.40.50.1820">
    <property type="entry name" value="alpha/beta hydrolase"/>
    <property type="match status" value="1"/>
</dbReference>
<dbReference type="Proteomes" id="UP001589613">
    <property type="component" value="Unassembled WGS sequence"/>
</dbReference>
<feature type="compositionally biased region" description="Basic and acidic residues" evidence="1">
    <location>
        <begin position="12"/>
        <end position="32"/>
    </location>
</feature>